<evidence type="ECO:0000313" key="1">
    <source>
        <dbReference type="EMBL" id="KAI4458123.1"/>
    </source>
</evidence>
<dbReference type="EMBL" id="CM043021">
    <property type="protein sequence ID" value="KAI4458123.1"/>
    <property type="molecule type" value="Genomic_DNA"/>
</dbReference>
<dbReference type="Proteomes" id="UP001056778">
    <property type="component" value="Chromosome 7"/>
</dbReference>
<gene>
    <name evidence="1" type="ORF">MML48_7g00007146</name>
</gene>
<sequence length="327" mass="37027">MMSGPAKKQRHKKSNERIIPIQVEGRDFTTDDKLKSTDLTKSTTTTIDSIVISGSPTSDDASEDNSVCSSVGKLEISDNVESQVIKDQEVIKIPARKLPPYNVPEKIIIILDRAEDEVSTCFELNNGNKLKPLDMLKDSVKFFLNMKNSFDNKHEFALITLNENSASWIHDFTNNIQSIIQKLKEIEECETEDIFDLGTVFDLINKNIKVPTQNSDLVIPPPFVVRALFLYNRSITMPEIELTDEISELLHSPYFTFDVAMTHEIPDSSNKCNLIFKELQQLDTKGFAYFFPISRSAALLYAAIAKLLSHPLQRCTQKDANYKINSN</sequence>
<organism evidence="1 2">
    <name type="scientific">Holotrichia oblita</name>
    <name type="common">Chafer beetle</name>
    <dbReference type="NCBI Taxonomy" id="644536"/>
    <lineage>
        <taxon>Eukaryota</taxon>
        <taxon>Metazoa</taxon>
        <taxon>Ecdysozoa</taxon>
        <taxon>Arthropoda</taxon>
        <taxon>Hexapoda</taxon>
        <taxon>Insecta</taxon>
        <taxon>Pterygota</taxon>
        <taxon>Neoptera</taxon>
        <taxon>Endopterygota</taxon>
        <taxon>Coleoptera</taxon>
        <taxon>Polyphaga</taxon>
        <taxon>Scarabaeiformia</taxon>
        <taxon>Scarabaeidae</taxon>
        <taxon>Melolonthinae</taxon>
        <taxon>Holotrichia</taxon>
    </lineage>
</organism>
<accession>A0ACB9SSQ4</accession>
<proteinExistence type="predicted"/>
<protein>
    <submittedName>
        <fullName evidence="1">Uncharacterized protein</fullName>
    </submittedName>
</protein>
<reference evidence="1" key="1">
    <citation type="submission" date="2022-04" db="EMBL/GenBank/DDBJ databases">
        <title>Chromosome-scale genome assembly of Holotrichia oblita Faldermann.</title>
        <authorList>
            <person name="Rongchong L."/>
        </authorList>
    </citation>
    <scope>NUCLEOTIDE SEQUENCE</scope>
    <source>
        <strain evidence="1">81SQS9</strain>
    </source>
</reference>
<evidence type="ECO:0000313" key="2">
    <source>
        <dbReference type="Proteomes" id="UP001056778"/>
    </source>
</evidence>
<name>A0ACB9SSQ4_HOLOL</name>
<comment type="caution">
    <text evidence="1">The sequence shown here is derived from an EMBL/GenBank/DDBJ whole genome shotgun (WGS) entry which is preliminary data.</text>
</comment>
<keyword evidence="2" id="KW-1185">Reference proteome</keyword>